<name>A0AAF0Y137_9TREE</name>
<proteinExistence type="predicted"/>
<accession>A0AAF0Y137</accession>
<evidence type="ECO:0000313" key="2">
    <source>
        <dbReference type="EMBL" id="WOO77980.1"/>
    </source>
</evidence>
<keyword evidence="3" id="KW-1185">Reference proteome</keyword>
<dbReference type="AlphaFoldDB" id="A0AAF0Y137"/>
<evidence type="ECO:0000256" key="1">
    <source>
        <dbReference type="SAM" id="MobiDB-lite"/>
    </source>
</evidence>
<gene>
    <name evidence="2" type="ORF">LOC62_01G001532</name>
</gene>
<dbReference type="GeneID" id="87804787"/>
<dbReference type="EMBL" id="CP086714">
    <property type="protein sequence ID" value="WOO77980.1"/>
    <property type="molecule type" value="Genomic_DNA"/>
</dbReference>
<sequence>MASDERTTLEDDGGRVHHRPPAAQAQEEHAHLVATAAFFTRLRDAAVAANGLLPRDAWAGVHSAVREATRALDDFERRLLVGSDGDGDGDDVSPALAQVPLDHAARGGPAIGHVSHGVYAAVLGLALAGAPLESPWRFLVVPAHRHARATVLTIAPFDRSAPNPRPASAAQHAVLVPVAAQTRPLDF</sequence>
<dbReference type="Proteomes" id="UP000827549">
    <property type="component" value="Chromosome 1"/>
</dbReference>
<dbReference type="RefSeq" id="XP_062624012.1">
    <property type="nucleotide sequence ID" value="XM_062768028.1"/>
</dbReference>
<evidence type="ECO:0000313" key="3">
    <source>
        <dbReference type="Proteomes" id="UP000827549"/>
    </source>
</evidence>
<feature type="compositionally biased region" description="Basic and acidic residues" evidence="1">
    <location>
        <begin position="1"/>
        <end position="15"/>
    </location>
</feature>
<protein>
    <submittedName>
        <fullName evidence="2">Uncharacterized protein</fullName>
    </submittedName>
</protein>
<feature type="region of interest" description="Disordered" evidence="1">
    <location>
        <begin position="1"/>
        <end position="26"/>
    </location>
</feature>
<reference evidence="2" key="1">
    <citation type="submission" date="2023-10" db="EMBL/GenBank/DDBJ databases">
        <authorList>
            <person name="Noh H."/>
        </authorList>
    </citation>
    <scope>NUCLEOTIDE SEQUENCE</scope>
    <source>
        <strain evidence="2">DUCC4014</strain>
    </source>
</reference>
<organism evidence="2 3">
    <name type="scientific">Vanrija pseudolonga</name>
    <dbReference type="NCBI Taxonomy" id="143232"/>
    <lineage>
        <taxon>Eukaryota</taxon>
        <taxon>Fungi</taxon>
        <taxon>Dikarya</taxon>
        <taxon>Basidiomycota</taxon>
        <taxon>Agaricomycotina</taxon>
        <taxon>Tremellomycetes</taxon>
        <taxon>Trichosporonales</taxon>
        <taxon>Trichosporonaceae</taxon>
        <taxon>Vanrija</taxon>
    </lineage>
</organism>